<gene>
    <name evidence="1" type="ORF">BpHYR1_022405</name>
</gene>
<dbReference type="Proteomes" id="UP000276133">
    <property type="component" value="Unassembled WGS sequence"/>
</dbReference>
<name>A0A3M7R326_BRAPC</name>
<evidence type="ECO:0000313" key="1">
    <source>
        <dbReference type="EMBL" id="RNA17761.1"/>
    </source>
</evidence>
<comment type="caution">
    <text evidence="1">The sequence shown here is derived from an EMBL/GenBank/DDBJ whole genome shotgun (WGS) entry which is preliminary data.</text>
</comment>
<keyword evidence="2" id="KW-1185">Reference proteome</keyword>
<sequence>MSFFPKIGNLRHQNTEIKVILVGKVTLIELLRKYVILILIASFINLPQPTQVTRFHRHLNKNVQLISSFNSKANVPIQLSICCSYF</sequence>
<dbReference type="AlphaFoldDB" id="A0A3M7R326"/>
<accession>A0A3M7R326</accession>
<evidence type="ECO:0000313" key="2">
    <source>
        <dbReference type="Proteomes" id="UP000276133"/>
    </source>
</evidence>
<reference evidence="1 2" key="1">
    <citation type="journal article" date="2018" name="Sci. Rep.">
        <title>Genomic signatures of local adaptation to the degree of environmental predictability in rotifers.</title>
        <authorList>
            <person name="Franch-Gras L."/>
            <person name="Hahn C."/>
            <person name="Garcia-Roger E.M."/>
            <person name="Carmona M.J."/>
            <person name="Serra M."/>
            <person name="Gomez A."/>
        </authorList>
    </citation>
    <scope>NUCLEOTIDE SEQUENCE [LARGE SCALE GENOMIC DNA]</scope>
    <source>
        <strain evidence="1">HYR1</strain>
    </source>
</reference>
<organism evidence="1 2">
    <name type="scientific">Brachionus plicatilis</name>
    <name type="common">Marine rotifer</name>
    <name type="synonym">Brachionus muelleri</name>
    <dbReference type="NCBI Taxonomy" id="10195"/>
    <lineage>
        <taxon>Eukaryota</taxon>
        <taxon>Metazoa</taxon>
        <taxon>Spiralia</taxon>
        <taxon>Gnathifera</taxon>
        <taxon>Rotifera</taxon>
        <taxon>Eurotatoria</taxon>
        <taxon>Monogononta</taxon>
        <taxon>Pseudotrocha</taxon>
        <taxon>Ploima</taxon>
        <taxon>Brachionidae</taxon>
        <taxon>Brachionus</taxon>
    </lineage>
</organism>
<dbReference type="EMBL" id="REGN01004381">
    <property type="protein sequence ID" value="RNA17761.1"/>
    <property type="molecule type" value="Genomic_DNA"/>
</dbReference>
<protein>
    <submittedName>
        <fullName evidence="1">Uncharacterized protein</fullName>
    </submittedName>
</protein>
<proteinExistence type="predicted"/>